<gene>
    <name evidence="1" type="ORF">ATM17_12685</name>
</gene>
<dbReference type="Proteomes" id="UP000076088">
    <property type="component" value="Chromosome"/>
</dbReference>
<sequence>MGRHEMSVGEPIIQQATEKLYVPAQILISHLPKKFTVLWRDIEGSRPIARTVSLQYSGTDVRSAPIK</sequence>
<reference evidence="1 2" key="2">
    <citation type="journal article" date="2016" name="Genome Announc.">
        <title>Complete Genome Sequence of Sphingopyxis macrogoltabida Strain 203N (NBRC 111659), a Polyethylene Glycol Degrader.</title>
        <authorList>
            <person name="Ohtsubo Y."/>
            <person name="Nonoyama S."/>
            <person name="Nagata Y."/>
            <person name="Numata M."/>
            <person name="Tsuchikane K."/>
            <person name="Hosoyama A."/>
            <person name="Yamazoe A."/>
            <person name="Tsuda M."/>
            <person name="Fujita N."/>
            <person name="Kawai F."/>
        </authorList>
    </citation>
    <scope>NUCLEOTIDE SEQUENCE [LARGE SCALE GENOMIC DNA]</scope>
    <source>
        <strain evidence="1 2">203N</strain>
    </source>
</reference>
<dbReference type="EMBL" id="CP013344">
    <property type="protein sequence ID" value="AMU89892.1"/>
    <property type="molecule type" value="Genomic_DNA"/>
</dbReference>
<evidence type="ECO:0000313" key="1">
    <source>
        <dbReference type="EMBL" id="AMU89892.1"/>
    </source>
</evidence>
<evidence type="ECO:0000313" key="2">
    <source>
        <dbReference type="Proteomes" id="UP000076088"/>
    </source>
</evidence>
<dbReference type="KEGG" id="smaz:LH19_07150"/>
<keyword evidence="2" id="KW-1185">Reference proteome</keyword>
<proteinExistence type="predicted"/>
<reference evidence="2" key="1">
    <citation type="submission" date="2015-11" db="EMBL/GenBank/DDBJ databases">
        <title>Complete genome sequence of a polyethylene-glycol degrader Sphingopyxis macrogoltabida 203N (NBRC 111659).</title>
        <authorList>
            <person name="Yoshiyuki O."/>
            <person name="Shouta N."/>
            <person name="Nagata Y."/>
            <person name="Numata M."/>
            <person name="Tsuchikane K."/>
            <person name="Hosoyama A."/>
            <person name="Yamazoe A."/>
            <person name="Tsuda M."/>
            <person name="Fujita N."/>
            <person name="Kawai F."/>
        </authorList>
    </citation>
    <scope>NUCLEOTIDE SEQUENCE [LARGE SCALE GENOMIC DNA]</scope>
    <source>
        <strain evidence="2">203N</strain>
    </source>
</reference>
<dbReference type="AlphaFoldDB" id="A0AAC8Z183"/>
<protein>
    <submittedName>
        <fullName evidence="1">Uncharacterized protein</fullName>
    </submittedName>
</protein>
<accession>A0AAC8Z183</accession>
<name>A0AAC8Z183_SPHMC</name>
<organism evidence="1 2">
    <name type="scientific">Sphingopyxis macrogoltabida</name>
    <name type="common">Sphingomonas macrogoltabidus</name>
    <dbReference type="NCBI Taxonomy" id="33050"/>
    <lineage>
        <taxon>Bacteria</taxon>
        <taxon>Pseudomonadati</taxon>
        <taxon>Pseudomonadota</taxon>
        <taxon>Alphaproteobacteria</taxon>
        <taxon>Sphingomonadales</taxon>
        <taxon>Sphingomonadaceae</taxon>
        <taxon>Sphingopyxis</taxon>
    </lineage>
</organism>